<feature type="transmembrane region" description="Helical" evidence="8">
    <location>
        <begin position="240"/>
        <end position="261"/>
    </location>
</feature>
<keyword evidence="3 7" id="KW-0812">Transmembrane</keyword>
<dbReference type="PROSITE" id="PS00610">
    <property type="entry name" value="NA_NEUROTRAN_SYMP_1"/>
    <property type="match status" value="1"/>
</dbReference>
<organism evidence="9 10">
    <name type="scientific">Priapulus caudatus</name>
    <name type="common">Priapulid worm</name>
    <dbReference type="NCBI Taxonomy" id="37621"/>
    <lineage>
        <taxon>Eukaryota</taxon>
        <taxon>Metazoa</taxon>
        <taxon>Ecdysozoa</taxon>
        <taxon>Scalidophora</taxon>
        <taxon>Priapulida</taxon>
        <taxon>Priapulimorpha</taxon>
        <taxon>Priapulimorphida</taxon>
        <taxon>Priapulidae</taxon>
        <taxon>Priapulus</taxon>
    </lineage>
</organism>
<feature type="transmembrane region" description="Helical" evidence="8">
    <location>
        <begin position="206"/>
        <end position="224"/>
    </location>
</feature>
<evidence type="ECO:0000256" key="6">
    <source>
        <dbReference type="ARBA" id="ARBA00023136"/>
    </source>
</evidence>
<gene>
    <name evidence="10" type="primary">LOC106814537</name>
</gene>
<evidence type="ECO:0000256" key="3">
    <source>
        <dbReference type="ARBA" id="ARBA00022692"/>
    </source>
</evidence>
<dbReference type="InterPro" id="IPR000175">
    <property type="entry name" value="Na/ntran_symport"/>
</dbReference>
<dbReference type="GeneID" id="106814537"/>
<dbReference type="PROSITE" id="PS50267">
    <property type="entry name" value="NA_NEUROTRAN_SYMP_3"/>
    <property type="match status" value="1"/>
</dbReference>
<feature type="transmembrane region" description="Helical" evidence="8">
    <location>
        <begin position="70"/>
        <end position="88"/>
    </location>
</feature>
<comment type="subcellular location">
    <subcellularLocation>
        <location evidence="1">Membrane</location>
        <topology evidence="1">Multi-pass membrane protein</topology>
    </subcellularLocation>
</comment>
<dbReference type="PANTHER" id="PTHR11616:SF279">
    <property type="entry name" value="SODIUM-DEPENDENT SEROTONIN TRANSPORTER"/>
    <property type="match status" value="1"/>
</dbReference>
<evidence type="ECO:0000256" key="7">
    <source>
        <dbReference type="RuleBase" id="RU003732"/>
    </source>
</evidence>
<evidence type="ECO:0000256" key="5">
    <source>
        <dbReference type="ARBA" id="ARBA00022989"/>
    </source>
</evidence>
<dbReference type="Pfam" id="PF00209">
    <property type="entry name" value="SNF"/>
    <property type="match status" value="2"/>
</dbReference>
<evidence type="ECO:0000313" key="10">
    <source>
        <dbReference type="RefSeq" id="XP_014674339.1"/>
    </source>
</evidence>
<protein>
    <recommendedName>
        <fullName evidence="7">Transporter</fullName>
    </recommendedName>
</protein>
<dbReference type="PRINTS" id="PR00176">
    <property type="entry name" value="NANEUSMPORT"/>
</dbReference>
<evidence type="ECO:0000256" key="2">
    <source>
        <dbReference type="ARBA" id="ARBA00022448"/>
    </source>
</evidence>
<dbReference type="SUPFAM" id="SSF161070">
    <property type="entry name" value="SNF-like"/>
    <property type="match status" value="2"/>
</dbReference>
<keyword evidence="4 7" id="KW-0769">Symport</keyword>
<dbReference type="InterPro" id="IPR037272">
    <property type="entry name" value="SNS_sf"/>
</dbReference>
<evidence type="ECO:0000256" key="1">
    <source>
        <dbReference type="ARBA" id="ARBA00004141"/>
    </source>
</evidence>
<proteinExistence type="inferred from homology"/>
<evidence type="ECO:0000256" key="8">
    <source>
        <dbReference type="SAM" id="Phobius"/>
    </source>
</evidence>
<comment type="similarity">
    <text evidence="7">Belongs to the sodium:neurotransmitter symporter (SNF) (TC 2.A.22) family.</text>
</comment>
<keyword evidence="9" id="KW-1185">Reference proteome</keyword>
<dbReference type="RefSeq" id="XP_014674339.1">
    <property type="nucleotide sequence ID" value="XM_014818853.1"/>
</dbReference>
<name>A0ABM1EQ68_PRICU</name>
<keyword evidence="6 8" id="KW-0472">Membrane</keyword>
<keyword evidence="2 7" id="KW-0813">Transport</keyword>
<dbReference type="Proteomes" id="UP000695022">
    <property type="component" value="Unplaced"/>
</dbReference>
<dbReference type="PANTHER" id="PTHR11616">
    <property type="entry name" value="SODIUM/CHLORIDE DEPENDENT TRANSPORTER"/>
    <property type="match status" value="1"/>
</dbReference>
<accession>A0ABM1EQ68</accession>
<feature type="transmembrane region" description="Helical" evidence="8">
    <location>
        <begin position="169"/>
        <end position="194"/>
    </location>
</feature>
<sequence>MDERGDVTCGMKELAAKGDDLGMEEGHQGAEREHWGKKIDFLLSVIGFAVDLGNVWRFPYICYRNGGGAFFIPYFTMYFLGGLPLFYLELALGQYQRCGCISVWDRVCPLFKGNHRAQAIAAMPFAPLWAIIFFLMLITLGLDSTFGGLEALITGFCDEFPALRRRRELFVAALMLWCYLGALPTTTYGGSYVIQMYDAFGTQLSILFIVFLEAVAVCWFYGVSRFSDDIKHMLGFSPGIYWRACWTIISPVFTFAVFLIANAELRAAEAPGGYAVRRLLGRCCSAGDDYHRSSLASLQVMLCIRLRHRRAH</sequence>
<keyword evidence="5 8" id="KW-1133">Transmembrane helix</keyword>
<feature type="transmembrane region" description="Helical" evidence="8">
    <location>
        <begin position="119"/>
        <end position="142"/>
    </location>
</feature>
<evidence type="ECO:0000313" key="9">
    <source>
        <dbReference type="Proteomes" id="UP000695022"/>
    </source>
</evidence>
<reference evidence="10" key="1">
    <citation type="submission" date="2025-08" db="UniProtKB">
        <authorList>
            <consortium name="RefSeq"/>
        </authorList>
    </citation>
    <scope>IDENTIFICATION</scope>
</reference>
<feature type="transmembrane region" description="Helical" evidence="8">
    <location>
        <begin position="41"/>
        <end position="58"/>
    </location>
</feature>
<evidence type="ECO:0000256" key="4">
    <source>
        <dbReference type="ARBA" id="ARBA00022847"/>
    </source>
</evidence>